<dbReference type="SUPFAM" id="SSF46955">
    <property type="entry name" value="Putative DNA-binding domain"/>
    <property type="match status" value="1"/>
</dbReference>
<dbReference type="EMBL" id="REGC01000009">
    <property type="protein sequence ID" value="RMB59248.1"/>
    <property type="molecule type" value="Genomic_DNA"/>
</dbReference>
<dbReference type="Proteomes" id="UP000270649">
    <property type="component" value="Unassembled WGS sequence"/>
</dbReference>
<protein>
    <recommendedName>
        <fullName evidence="3">DNA-binding protein</fullName>
    </recommendedName>
</protein>
<comment type="caution">
    <text evidence="1">The sequence shown here is derived from an EMBL/GenBank/DDBJ whole genome shotgun (WGS) entry which is preliminary data.</text>
</comment>
<proteinExistence type="predicted"/>
<name>A0A3M0GUH6_9CORY</name>
<dbReference type="InterPro" id="IPR009061">
    <property type="entry name" value="DNA-bd_dom_put_sf"/>
</dbReference>
<sequence length="83" mass="9412">MSIRITDTDTGRELWTINQCAEHCGITPTTWRSYRNRGRTHPSPQPVTHLDGRTPLWDAAEVRAWHSSRPGSPVRNAPQSKHA</sequence>
<evidence type="ECO:0000313" key="1">
    <source>
        <dbReference type="EMBL" id="RMB59248.1"/>
    </source>
</evidence>
<evidence type="ECO:0000313" key="2">
    <source>
        <dbReference type="Proteomes" id="UP000270649"/>
    </source>
</evidence>
<organism evidence="1 2">
    <name type="scientific">Corynebacterium macginleyi</name>
    <dbReference type="NCBI Taxonomy" id="38290"/>
    <lineage>
        <taxon>Bacteria</taxon>
        <taxon>Bacillati</taxon>
        <taxon>Actinomycetota</taxon>
        <taxon>Actinomycetes</taxon>
        <taxon>Mycobacteriales</taxon>
        <taxon>Corynebacteriaceae</taxon>
        <taxon>Corynebacterium</taxon>
    </lineage>
</organism>
<accession>A0A3M0GUH6</accession>
<gene>
    <name evidence="1" type="ORF">D9543_07545</name>
</gene>
<dbReference type="AlphaFoldDB" id="A0A3M0GUH6"/>
<dbReference type="OrthoDB" id="4413958at2"/>
<reference evidence="1 2" key="1">
    <citation type="submission" date="2018-10" db="EMBL/GenBank/DDBJ databases">
        <title>Corynebacterium macginleyi genome sequencing and assembly of the type strain and two clinical samples.</title>
        <authorList>
            <person name="Bernier A.-M."/>
            <person name="Bernard K."/>
        </authorList>
    </citation>
    <scope>NUCLEOTIDE SEQUENCE [LARGE SCALE GENOMIC DNA]</scope>
    <source>
        <strain evidence="1 2">NML 120205</strain>
    </source>
</reference>
<evidence type="ECO:0008006" key="3">
    <source>
        <dbReference type="Google" id="ProtNLM"/>
    </source>
</evidence>